<reference evidence="1 3" key="1">
    <citation type="journal article" date="2017" name="Lancet Infect. Dis.">
        <title>Global outbreak of severe Mycobacterium chimaera disease after cardiac surgery: a molecular epidemiological study.</title>
        <authorList>
            <person name="van Ingen J."/>
            <person name="Kohl T."/>
            <person name="Kranzer K."/>
            <person name="Hasse B."/>
            <person name="Keller P."/>
            <person name="Szafranska A."/>
            <person name="Hillemann D."/>
            <person name="Chand M."/>
            <person name="Schreiber P."/>
            <person name="Sommerstein R."/>
            <person name="Berger C."/>
            <person name="Genoni M."/>
            <person name="Ruegg C."/>
            <person name="Troillet N."/>
            <person name="Widmer A.F."/>
            <person name="Becker S.L."/>
            <person name="Herrmann M."/>
            <person name="Eckmanns T."/>
            <person name="Haller S."/>
            <person name="Hoeller C."/>
            <person name="Debast S.B."/>
            <person name="Wolfhagen M.J."/>
            <person name="Hopman J."/>
            <person name="Kluytmans J."/>
            <person name="Langelaar M."/>
            <person name="Notermans D.W."/>
            <person name="ten Oever J."/>
            <person name="van den Barselaar P."/>
            <person name="Vonk A.B.A."/>
            <person name="Vos M.C."/>
            <person name="Ahmed N."/>
            <person name="Brown T."/>
            <person name="Crook D."/>
            <person name="Lamagni T."/>
            <person name="Phin N."/>
            <person name="Smith E.G."/>
            <person name="Zambon M."/>
            <person name="Serr A."/>
            <person name="Goetting T."/>
            <person name="Ebner W."/>
            <person name="Thuermer A."/>
            <person name="Utpatel C."/>
            <person name="Sproer C."/>
            <person name="Bunk B."/>
            <person name="Nubel U."/>
            <person name="Bloemberg G."/>
            <person name="Bottger E."/>
            <person name="Niemann S."/>
            <person name="Wagner D."/>
            <person name="Sax H."/>
        </authorList>
    </citation>
    <scope>NUCLEOTIDE SEQUENCE [LARGE SCALE GENOMIC DNA]</scope>
    <source>
        <strain evidence="1 3">ZUERICH-2</strain>
    </source>
</reference>
<dbReference type="Proteomes" id="UP000198286">
    <property type="component" value="Chromosome"/>
</dbReference>
<proteinExistence type="predicted"/>
<dbReference type="RefSeq" id="WP_157739678.1">
    <property type="nucleotide sequence ID" value="NZ_CP015267.1"/>
</dbReference>
<evidence type="ECO:0000313" key="3">
    <source>
        <dbReference type="Proteomes" id="UP000198286"/>
    </source>
</evidence>
<reference evidence="2" key="2">
    <citation type="submission" date="2023-06" db="EMBL/GenBank/DDBJ databases">
        <title>Itaconate inhibition of nontuberculous mycobacteria.</title>
        <authorList>
            <person name="Breen P."/>
            <person name="Zimbric M."/>
            <person name="Caverly L."/>
        </authorList>
    </citation>
    <scope>NUCLEOTIDE SEQUENCE</scope>
    <source>
        <strain evidence="2">FLAC1071</strain>
    </source>
</reference>
<dbReference type="Proteomes" id="UP001529272">
    <property type="component" value="Unassembled WGS sequence"/>
</dbReference>
<dbReference type="EMBL" id="JASZZX010000041">
    <property type="protein sequence ID" value="MDM3929576.1"/>
    <property type="molecule type" value="Genomic_DNA"/>
</dbReference>
<evidence type="ECO:0000313" key="4">
    <source>
        <dbReference type="Proteomes" id="UP001529272"/>
    </source>
</evidence>
<sequence>MTNNFNDLKQRLLQMSVAPEDALKYAAARLEHDTVWALDAIGWGLAVRR</sequence>
<evidence type="ECO:0000313" key="2">
    <source>
        <dbReference type="EMBL" id="MDM3929576.1"/>
    </source>
</evidence>
<protein>
    <submittedName>
        <fullName evidence="1">Uncharacterized protein</fullName>
    </submittedName>
</protein>
<name>A0A7U5MMH8_MYCIT</name>
<keyword evidence="4" id="KW-1185">Reference proteome</keyword>
<dbReference type="AlphaFoldDB" id="A0A7U5MMH8"/>
<reference evidence="2" key="3">
    <citation type="submission" date="2023-06" db="EMBL/GenBank/DDBJ databases">
        <authorList>
            <person name="Spilker T."/>
        </authorList>
    </citation>
    <scope>NUCLEOTIDE SEQUENCE</scope>
    <source>
        <strain evidence="2">FLAC1071</strain>
    </source>
</reference>
<gene>
    <name evidence="1" type="ORF">MYCOZU2_03905</name>
    <name evidence="2" type="ORF">QRB35_26725</name>
</gene>
<evidence type="ECO:0000313" key="1">
    <source>
        <dbReference type="EMBL" id="ASL16278.1"/>
    </source>
</evidence>
<dbReference type="EMBL" id="CP015267">
    <property type="protein sequence ID" value="ASL16278.1"/>
    <property type="molecule type" value="Genomic_DNA"/>
</dbReference>
<accession>A0A7U5MMH8</accession>
<organism evidence="1 3">
    <name type="scientific">Mycobacterium intracellulare subsp. chimaera</name>
    <dbReference type="NCBI Taxonomy" id="222805"/>
    <lineage>
        <taxon>Bacteria</taxon>
        <taxon>Bacillati</taxon>
        <taxon>Actinomycetota</taxon>
        <taxon>Actinomycetes</taxon>
        <taxon>Mycobacteriales</taxon>
        <taxon>Mycobacteriaceae</taxon>
        <taxon>Mycobacterium</taxon>
        <taxon>Mycobacterium avium complex (MAC)</taxon>
    </lineage>
</organism>